<accession>A0A2V1JR96</accession>
<comment type="caution">
    <text evidence="1">The sequence shown here is derived from an EMBL/GenBank/DDBJ whole genome shotgun (WGS) entry which is preliminary data.</text>
</comment>
<keyword evidence="2" id="KW-1185">Reference proteome</keyword>
<protein>
    <recommendedName>
        <fullName evidence="3">Phage protein D</fullName>
    </recommendedName>
</protein>
<sequence>MDLIYTDKNGIDKDIMPTYELDVAFGRDENDFLCTIAIEDHCCAPQDRIYMKDSVGGKNKWTDIGGIIDQIKLNTESGDVMYSGRTWHGILEGKVLCPDAGQDYLILSGEANTVLKDLITRMGLGTLFEAEDTDSKITIKSYQMDRYIGGYTGIRKMLKAVKAKLKMIYKSGKVQISAIPLVDYSQDKEWDSTQISAQISKNDFPTNHVICLGKGELKDRKVIHLYMDAQGKVSKTQTYFGIREVTEIYDNANTESEDELEQKGREMLEDAYAAANAMDVKFKNNEDYDIGDYVGTREYYTGIQIREEITKKIVKVKSNGISIECQIGE</sequence>
<gene>
    <name evidence="1" type="ORF">LG34_13435</name>
</gene>
<name>A0A2V1JR96_EUBRA</name>
<evidence type="ECO:0000313" key="2">
    <source>
        <dbReference type="Proteomes" id="UP000245288"/>
    </source>
</evidence>
<dbReference type="AlphaFoldDB" id="A0A2V1JR96"/>
<reference evidence="1 2" key="1">
    <citation type="submission" date="2014-09" db="EMBL/GenBank/DDBJ databases">
        <title>Butyrate-producing bacteria isolated from human gut.</title>
        <authorList>
            <person name="Zhang Q."/>
            <person name="Zhao L."/>
        </authorList>
    </citation>
    <scope>NUCLEOTIDE SEQUENCE [LARGE SCALE GENOMIC DNA]</scope>
    <source>
        <strain evidence="1 2">21</strain>
    </source>
</reference>
<proteinExistence type="predicted"/>
<dbReference type="RefSeq" id="WP_109216426.1">
    <property type="nucleotide sequence ID" value="NZ_JRFU01000146.1"/>
</dbReference>
<dbReference type="Proteomes" id="UP000245288">
    <property type="component" value="Unassembled WGS sequence"/>
</dbReference>
<dbReference type="EMBL" id="JRFU01000146">
    <property type="protein sequence ID" value="PWE85873.1"/>
    <property type="molecule type" value="Genomic_DNA"/>
</dbReference>
<dbReference type="OrthoDB" id="1958058at2"/>
<organism evidence="1 2">
    <name type="scientific">Eubacterium ramulus</name>
    <dbReference type="NCBI Taxonomy" id="39490"/>
    <lineage>
        <taxon>Bacteria</taxon>
        <taxon>Bacillati</taxon>
        <taxon>Bacillota</taxon>
        <taxon>Clostridia</taxon>
        <taxon>Eubacteriales</taxon>
        <taxon>Eubacteriaceae</taxon>
        <taxon>Eubacterium</taxon>
    </lineage>
</organism>
<evidence type="ECO:0000313" key="1">
    <source>
        <dbReference type="EMBL" id="PWE85873.1"/>
    </source>
</evidence>
<evidence type="ECO:0008006" key="3">
    <source>
        <dbReference type="Google" id="ProtNLM"/>
    </source>
</evidence>